<dbReference type="Proteomes" id="UP001494588">
    <property type="component" value="Unassembled WGS sequence"/>
</dbReference>
<comment type="caution">
    <text evidence="4">The sequence shown here is derived from an EMBL/GenBank/DDBJ whole genome shotgun (WGS) entry which is preliminary data.</text>
</comment>
<feature type="region of interest" description="Disordered" evidence="3">
    <location>
        <begin position="99"/>
        <end position="124"/>
    </location>
</feature>
<keyword evidence="5" id="KW-1185">Reference proteome</keyword>
<accession>A0ABU9QMI0</accession>
<keyword evidence="2" id="KW-0233">DNA recombination</keyword>
<sequence>MVAKKKATQRKGDGHLVVTGRRVGLCHASFYRACVDGMGGADAAAWYLDAETETREPGVVFDEITEALLVAARRHHAGRTVAILDHVRAVFHHNAESGRVESVGGKRGRSRSRPPPSPLPGGERGAWLRRQALDEVIRWTGDGPCATEMLTDWLCARVTGCLAAYGVATVGELARLIASGGWRWSHAVPGLGTRRGKRLEAWLQQRAPDLLASETLAHAQRQRPPAPGLLQPFDRFAVVPDLDGREGSNRDRYWRPHRPEWAPVCDDDRAALTAWLDQYRGNEQTFVSYRRMVERIWLWAVLVRSKAFSSLTAEDCIAYFAFLRDLPEDWVHHAPRGTPRHVAEGWRPFGSAVGPTSLENHFSCMRTLFAGLYTWRYLDSNPMREIRLSDIDGGAHAEARAASGLNAQAFWLSTDPTRTFTAEQWSFLLQFAARSSVYPHEKRAAFMLRFCYYVGLRFSELQGRRVMHLIPPACDGSKGWALKVVGPRELVRAAVIPEPAFVMLRNYMVERGHPAEPAAWHSEAPLVGQLATGRGRETGEAASLGSIDRSMRRFFGRAAAAASTAHPEWAGQITRASGLWLRASLARHGMARGVSFVALSDRLGYASVHTFEHFESPPVDHAASMRNWNRFFSESIRAAQARASRQVSDEAQADEAQASAPDADTHRGSGADDGDS</sequence>
<evidence type="ECO:0000313" key="5">
    <source>
        <dbReference type="Proteomes" id="UP001494588"/>
    </source>
</evidence>
<dbReference type="InterPro" id="IPR013762">
    <property type="entry name" value="Integrase-like_cat_sf"/>
</dbReference>
<feature type="region of interest" description="Disordered" evidence="3">
    <location>
        <begin position="642"/>
        <end position="676"/>
    </location>
</feature>
<dbReference type="RefSeq" id="WP_201647949.1">
    <property type="nucleotide sequence ID" value="NZ_CAJHCS010000001.1"/>
</dbReference>
<dbReference type="SUPFAM" id="SSF56349">
    <property type="entry name" value="DNA breaking-rejoining enzymes"/>
    <property type="match status" value="1"/>
</dbReference>
<protein>
    <submittedName>
        <fullName evidence="4">Phage integrase family protein</fullName>
    </submittedName>
</protein>
<dbReference type="Gene3D" id="1.10.150.130">
    <property type="match status" value="1"/>
</dbReference>
<name>A0ABU9QMI0_9BURK</name>
<keyword evidence="1" id="KW-0238">DNA-binding</keyword>
<dbReference type="InterPro" id="IPR010998">
    <property type="entry name" value="Integrase_recombinase_N"/>
</dbReference>
<dbReference type="Pfam" id="PF12482">
    <property type="entry name" value="DUF3701"/>
    <property type="match status" value="1"/>
</dbReference>
<dbReference type="EMBL" id="JAZHGC010000039">
    <property type="protein sequence ID" value="MEM5290677.1"/>
    <property type="molecule type" value="Genomic_DNA"/>
</dbReference>
<organism evidence="4 5">
    <name type="scientific">Paraburkholderia sabiae</name>
    <dbReference type="NCBI Taxonomy" id="273251"/>
    <lineage>
        <taxon>Bacteria</taxon>
        <taxon>Pseudomonadati</taxon>
        <taxon>Pseudomonadota</taxon>
        <taxon>Betaproteobacteria</taxon>
        <taxon>Burkholderiales</taxon>
        <taxon>Burkholderiaceae</taxon>
        <taxon>Paraburkholderia</taxon>
    </lineage>
</organism>
<reference evidence="4 5" key="1">
    <citation type="submission" date="2024-01" db="EMBL/GenBank/DDBJ databases">
        <title>The diversity of rhizobia nodulating Mimosa spp. in eleven states of Brazil covering several biomes is determined by host plant, location, and edaphic factors.</title>
        <authorList>
            <person name="Rouws L."/>
            <person name="Barauna A."/>
            <person name="Beukes C."/>
            <person name="De Faria S.M."/>
            <person name="Gross E."/>
            <person name="Dos Reis Junior F.B."/>
            <person name="Simon M."/>
            <person name="Maluk M."/>
            <person name="Odee D.W."/>
            <person name="Kenicer G."/>
            <person name="Young J.P.W."/>
            <person name="Reis V.M."/>
            <person name="Zilli J."/>
            <person name="James E.K."/>
        </authorList>
    </citation>
    <scope>NUCLEOTIDE SEQUENCE [LARGE SCALE GENOMIC DNA]</scope>
    <source>
        <strain evidence="4 5">JPY77</strain>
    </source>
</reference>
<proteinExistence type="predicted"/>
<gene>
    <name evidence="4" type="ORF">V4C55_33660</name>
</gene>
<evidence type="ECO:0000256" key="2">
    <source>
        <dbReference type="ARBA" id="ARBA00023172"/>
    </source>
</evidence>
<dbReference type="Gene3D" id="1.10.443.10">
    <property type="entry name" value="Intergrase catalytic core"/>
    <property type="match status" value="1"/>
</dbReference>
<evidence type="ECO:0000313" key="4">
    <source>
        <dbReference type="EMBL" id="MEM5290677.1"/>
    </source>
</evidence>
<evidence type="ECO:0000256" key="1">
    <source>
        <dbReference type="ARBA" id="ARBA00023125"/>
    </source>
</evidence>
<feature type="compositionally biased region" description="Low complexity" evidence="3">
    <location>
        <begin position="642"/>
        <end position="662"/>
    </location>
</feature>
<dbReference type="InterPro" id="IPR022169">
    <property type="entry name" value="DUF3701"/>
</dbReference>
<dbReference type="InterPro" id="IPR011010">
    <property type="entry name" value="DNA_brk_join_enz"/>
</dbReference>
<evidence type="ECO:0000256" key="3">
    <source>
        <dbReference type="SAM" id="MobiDB-lite"/>
    </source>
</evidence>